<comment type="caution">
    <text evidence="1">The sequence shown here is derived from an EMBL/GenBank/DDBJ whole genome shotgun (WGS) entry which is preliminary data.</text>
</comment>
<protein>
    <submittedName>
        <fullName evidence="1">Uncharacterized protein</fullName>
    </submittedName>
</protein>
<sequence>MELATRLERWGLMKCPALAQTATTATVQTASKASRCQSARRVSAAGVRVRSDRTNIRLRRGWSGVSLAFGVALLRTRRSASSRAAGLFVADVGYEATDRGEGDNESP</sequence>
<reference evidence="1" key="1">
    <citation type="journal article" date="2015" name="Nature">
        <title>Complex archaea that bridge the gap between prokaryotes and eukaryotes.</title>
        <authorList>
            <person name="Spang A."/>
            <person name="Saw J.H."/>
            <person name="Jorgensen S.L."/>
            <person name="Zaremba-Niedzwiedzka K."/>
            <person name="Martijn J."/>
            <person name="Lind A.E."/>
            <person name="van Eijk R."/>
            <person name="Schleper C."/>
            <person name="Guy L."/>
            <person name="Ettema T.J."/>
        </authorList>
    </citation>
    <scope>NUCLEOTIDE SEQUENCE</scope>
</reference>
<dbReference type="EMBL" id="LAZR01025981">
    <property type="protein sequence ID" value="KKL70159.1"/>
    <property type="molecule type" value="Genomic_DNA"/>
</dbReference>
<organism evidence="1">
    <name type="scientific">marine sediment metagenome</name>
    <dbReference type="NCBI Taxonomy" id="412755"/>
    <lineage>
        <taxon>unclassified sequences</taxon>
        <taxon>metagenomes</taxon>
        <taxon>ecological metagenomes</taxon>
    </lineage>
</organism>
<evidence type="ECO:0000313" key="1">
    <source>
        <dbReference type="EMBL" id="KKL70159.1"/>
    </source>
</evidence>
<name>A0A0F9E874_9ZZZZ</name>
<gene>
    <name evidence="1" type="ORF">LCGC14_2107740</name>
</gene>
<dbReference type="AlphaFoldDB" id="A0A0F9E874"/>
<proteinExistence type="predicted"/>
<accession>A0A0F9E874</accession>